<evidence type="ECO:0000313" key="5">
    <source>
        <dbReference type="Proteomes" id="UP001500784"/>
    </source>
</evidence>
<name>A0ABN2PJY5_9MICC</name>
<dbReference type="RefSeq" id="WP_152228424.1">
    <property type="nucleotide sequence ID" value="NZ_BAAALV010000007.1"/>
</dbReference>
<sequence>MAESPSPSSSSDTRPVPEGRIEKVTDGWVLAFDKQLDYPTAHIWDVLTNPQKVEQWLGPVHPDWELGKEYTLEKGGSGVSGTVLQLNPRSSLQISWDDELGEESVLDWQVLESDGGSLLTFRAHSDTADFLAEGSAGWQGIMGAFAAVAAGNAPPEEEPGSWEALRDAYSREFDVSPTMGKVVENPDGRSLEFERWYRAPAEDVRAAVEASSGNLGIGEEAVTEVRDDGGPAKLHVRQRVEGGSVEDTAALMAAWHLALDSAAIRLQGSTPHPNSHRLRALEALYRATL</sequence>
<dbReference type="InterPro" id="IPR023393">
    <property type="entry name" value="START-like_dom_sf"/>
</dbReference>
<dbReference type="Pfam" id="PF08327">
    <property type="entry name" value="AHSA1"/>
    <property type="match status" value="1"/>
</dbReference>
<evidence type="ECO:0000256" key="2">
    <source>
        <dbReference type="SAM" id="MobiDB-lite"/>
    </source>
</evidence>
<feature type="domain" description="Activator of Hsp90 ATPase homologue 1/2-like C-terminal" evidence="3">
    <location>
        <begin position="37"/>
        <end position="148"/>
    </location>
</feature>
<evidence type="ECO:0000259" key="3">
    <source>
        <dbReference type="Pfam" id="PF08327"/>
    </source>
</evidence>
<keyword evidence="5" id="KW-1185">Reference proteome</keyword>
<gene>
    <name evidence="4" type="ORF">GCM10009688_31130</name>
</gene>
<dbReference type="SUPFAM" id="SSF55961">
    <property type="entry name" value="Bet v1-like"/>
    <property type="match status" value="1"/>
</dbReference>
<evidence type="ECO:0000313" key="4">
    <source>
        <dbReference type="EMBL" id="GAA1923818.1"/>
    </source>
</evidence>
<proteinExistence type="inferred from homology"/>
<feature type="compositionally biased region" description="Low complexity" evidence="2">
    <location>
        <begin position="1"/>
        <end position="11"/>
    </location>
</feature>
<protein>
    <recommendedName>
        <fullName evidence="3">Activator of Hsp90 ATPase homologue 1/2-like C-terminal domain-containing protein</fullName>
    </recommendedName>
</protein>
<comment type="similarity">
    <text evidence="1">Belongs to the AHA1 family.</text>
</comment>
<dbReference type="EMBL" id="BAAALV010000007">
    <property type="protein sequence ID" value="GAA1923818.1"/>
    <property type="molecule type" value="Genomic_DNA"/>
</dbReference>
<feature type="region of interest" description="Disordered" evidence="2">
    <location>
        <begin position="1"/>
        <end position="20"/>
    </location>
</feature>
<reference evidence="4 5" key="1">
    <citation type="journal article" date="2019" name="Int. J. Syst. Evol. Microbiol.">
        <title>The Global Catalogue of Microorganisms (GCM) 10K type strain sequencing project: providing services to taxonomists for standard genome sequencing and annotation.</title>
        <authorList>
            <consortium name="The Broad Institute Genomics Platform"/>
            <consortium name="The Broad Institute Genome Sequencing Center for Infectious Disease"/>
            <person name="Wu L."/>
            <person name="Ma J."/>
        </authorList>
    </citation>
    <scope>NUCLEOTIDE SEQUENCE [LARGE SCALE GENOMIC DNA]</scope>
    <source>
        <strain evidence="4 5">JCM 13316</strain>
    </source>
</reference>
<comment type="caution">
    <text evidence="4">The sequence shown here is derived from an EMBL/GenBank/DDBJ whole genome shotgun (WGS) entry which is preliminary data.</text>
</comment>
<dbReference type="InterPro" id="IPR013538">
    <property type="entry name" value="ASHA1/2-like_C"/>
</dbReference>
<dbReference type="Proteomes" id="UP001500784">
    <property type="component" value="Unassembled WGS sequence"/>
</dbReference>
<dbReference type="Gene3D" id="3.30.530.20">
    <property type="match status" value="1"/>
</dbReference>
<evidence type="ECO:0000256" key="1">
    <source>
        <dbReference type="ARBA" id="ARBA00006817"/>
    </source>
</evidence>
<accession>A0ABN2PJY5</accession>
<organism evidence="4 5">
    <name type="scientific">Arthrobacter gandavensis</name>
    <dbReference type="NCBI Taxonomy" id="169960"/>
    <lineage>
        <taxon>Bacteria</taxon>
        <taxon>Bacillati</taxon>
        <taxon>Actinomycetota</taxon>
        <taxon>Actinomycetes</taxon>
        <taxon>Micrococcales</taxon>
        <taxon>Micrococcaceae</taxon>
        <taxon>Arthrobacter</taxon>
    </lineage>
</organism>